<sequence>MPKCPYDSLTSITQETADLSEYHQKLSLKGSAHVGYPEGIAPHGEAPKRPSEDPLVMITHPGSALLVPTCKDKVITQESRSPTPYHSNDHQIRLTHVPMDPMQHSLRLHDYT</sequence>
<dbReference type="Proteomes" id="UP001055879">
    <property type="component" value="Linkage Group LG10"/>
</dbReference>
<protein>
    <submittedName>
        <fullName evidence="1">Uncharacterized protein</fullName>
    </submittedName>
</protein>
<reference evidence="2" key="1">
    <citation type="journal article" date="2022" name="Mol. Ecol. Resour.">
        <title>The genomes of chicory, endive, great burdock and yacon provide insights into Asteraceae palaeo-polyploidization history and plant inulin production.</title>
        <authorList>
            <person name="Fan W."/>
            <person name="Wang S."/>
            <person name="Wang H."/>
            <person name="Wang A."/>
            <person name="Jiang F."/>
            <person name="Liu H."/>
            <person name="Zhao H."/>
            <person name="Xu D."/>
            <person name="Zhang Y."/>
        </authorList>
    </citation>
    <scope>NUCLEOTIDE SEQUENCE [LARGE SCALE GENOMIC DNA]</scope>
    <source>
        <strain evidence="2">cv. Niubang</strain>
    </source>
</reference>
<comment type="caution">
    <text evidence="1">The sequence shown here is derived from an EMBL/GenBank/DDBJ whole genome shotgun (WGS) entry which is preliminary data.</text>
</comment>
<gene>
    <name evidence="1" type="ORF">L6452_29409</name>
</gene>
<organism evidence="1 2">
    <name type="scientific">Arctium lappa</name>
    <name type="common">Greater burdock</name>
    <name type="synonym">Lappa major</name>
    <dbReference type="NCBI Taxonomy" id="4217"/>
    <lineage>
        <taxon>Eukaryota</taxon>
        <taxon>Viridiplantae</taxon>
        <taxon>Streptophyta</taxon>
        <taxon>Embryophyta</taxon>
        <taxon>Tracheophyta</taxon>
        <taxon>Spermatophyta</taxon>
        <taxon>Magnoliopsida</taxon>
        <taxon>eudicotyledons</taxon>
        <taxon>Gunneridae</taxon>
        <taxon>Pentapetalae</taxon>
        <taxon>asterids</taxon>
        <taxon>campanulids</taxon>
        <taxon>Asterales</taxon>
        <taxon>Asteraceae</taxon>
        <taxon>Carduoideae</taxon>
        <taxon>Cardueae</taxon>
        <taxon>Arctiinae</taxon>
        <taxon>Arctium</taxon>
    </lineage>
</organism>
<dbReference type="EMBL" id="CM042056">
    <property type="protein sequence ID" value="KAI3696830.1"/>
    <property type="molecule type" value="Genomic_DNA"/>
</dbReference>
<evidence type="ECO:0000313" key="2">
    <source>
        <dbReference type="Proteomes" id="UP001055879"/>
    </source>
</evidence>
<evidence type="ECO:0000313" key="1">
    <source>
        <dbReference type="EMBL" id="KAI3696830.1"/>
    </source>
</evidence>
<keyword evidence="2" id="KW-1185">Reference proteome</keyword>
<proteinExistence type="predicted"/>
<accession>A0ACB8ZGP8</accession>
<name>A0ACB8ZGP8_ARCLA</name>
<reference evidence="1 2" key="2">
    <citation type="journal article" date="2022" name="Mol. Ecol. Resour.">
        <title>The genomes of chicory, endive, great burdock and yacon provide insights into Asteraceae paleo-polyploidization history and plant inulin production.</title>
        <authorList>
            <person name="Fan W."/>
            <person name="Wang S."/>
            <person name="Wang H."/>
            <person name="Wang A."/>
            <person name="Jiang F."/>
            <person name="Liu H."/>
            <person name="Zhao H."/>
            <person name="Xu D."/>
            <person name="Zhang Y."/>
        </authorList>
    </citation>
    <scope>NUCLEOTIDE SEQUENCE [LARGE SCALE GENOMIC DNA]</scope>
    <source>
        <strain evidence="2">cv. Niubang</strain>
    </source>
</reference>